<proteinExistence type="predicted"/>
<dbReference type="EMBL" id="AYTF01000002">
    <property type="protein sequence ID" value="ESV62290.1"/>
    <property type="molecule type" value="Genomic_DNA"/>
</dbReference>
<feature type="region of interest" description="Disordered" evidence="1">
    <location>
        <begin position="53"/>
        <end position="79"/>
    </location>
</feature>
<dbReference type="Proteomes" id="UP000018502">
    <property type="component" value="Unassembled WGS sequence"/>
</dbReference>
<dbReference type="AlphaFoldDB" id="A0A829M848"/>
<gene>
    <name evidence="2" type="ORF">L833_4695</name>
</gene>
<evidence type="ECO:0000313" key="3">
    <source>
        <dbReference type="Proteomes" id="UP000018502"/>
    </source>
</evidence>
<reference evidence="2 3" key="1">
    <citation type="journal article" date="2014" name="Emerg. Infect. Dis.">
        <title>High-level Relatedness among Mycobacterium abscessus subsp. massiliense Strains from Widely Separated Outbreaks.</title>
        <authorList>
            <person name="Tettelin H."/>
            <person name="Davidson R.M."/>
            <person name="Agrawal S."/>
            <person name="Aitken M.L."/>
            <person name="Shallom S."/>
            <person name="Hasan N.A."/>
            <person name="Strong M."/>
            <person name="Nogueira de Moura V.C."/>
            <person name="De Groote M.A."/>
            <person name="Duarte R.S."/>
            <person name="Hine E."/>
            <person name="Parankush S."/>
            <person name="Su Q."/>
            <person name="Daugherty S.C."/>
            <person name="Fraser C.M."/>
            <person name="Brown-Elliott B.A."/>
            <person name="Wallace R.J.Jr."/>
            <person name="Holland S.M."/>
            <person name="Sampaio E.P."/>
            <person name="Olivier K.N."/>
            <person name="Jackson M."/>
            <person name="Zelazny A.M."/>
        </authorList>
    </citation>
    <scope>NUCLEOTIDE SEQUENCE [LARGE SCALE GENOMIC DNA]</scope>
    <source>
        <strain evidence="2 3">MAB_091912_2446</strain>
    </source>
</reference>
<evidence type="ECO:0000313" key="2">
    <source>
        <dbReference type="EMBL" id="ESV62290.1"/>
    </source>
</evidence>
<accession>A0A829M848</accession>
<name>A0A829M848_9MYCO</name>
<evidence type="ECO:0000256" key="1">
    <source>
        <dbReference type="SAM" id="MobiDB-lite"/>
    </source>
</evidence>
<protein>
    <submittedName>
        <fullName evidence="2">Uncharacterized protein</fullName>
    </submittedName>
</protein>
<organism evidence="2 3">
    <name type="scientific">Mycobacteroides abscessus MAB_091912_2446</name>
    <dbReference type="NCBI Taxonomy" id="1335414"/>
    <lineage>
        <taxon>Bacteria</taxon>
        <taxon>Bacillati</taxon>
        <taxon>Actinomycetota</taxon>
        <taxon>Actinomycetes</taxon>
        <taxon>Mycobacteriales</taxon>
        <taxon>Mycobacteriaceae</taxon>
        <taxon>Mycobacteroides</taxon>
        <taxon>Mycobacteroides abscessus</taxon>
    </lineage>
</organism>
<comment type="caution">
    <text evidence="2">The sequence shown here is derived from an EMBL/GenBank/DDBJ whole genome shotgun (WGS) entry which is preliminary data.</text>
</comment>
<sequence length="79" mass="8517">MLVVYLYRELEALEFDGAAVADFLGPLTFPAAALVREPPLRRESTARRFVLPGQVSDKTGEASNDICGDTSTGYPVGRA</sequence>